<dbReference type="InterPro" id="IPR011050">
    <property type="entry name" value="Pectin_lyase_fold/virulence"/>
</dbReference>
<dbReference type="InterPro" id="IPR024535">
    <property type="entry name" value="RHGA/B-epi-like_pectate_lyase"/>
</dbReference>
<accession>A0A1I4BR12</accession>
<dbReference type="InterPro" id="IPR006626">
    <property type="entry name" value="PbH1"/>
</dbReference>
<keyword evidence="2" id="KW-0456">Lyase</keyword>
<dbReference type="RefSeq" id="WP_210185921.1">
    <property type="nucleotide sequence ID" value="NZ_FOSN01000016.1"/>
</dbReference>
<organism evidence="2 3">
    <name type="scientific">Methylocapsa palsarum</name>
    <dbReference type="NCBI Taxonomy" id="1612308"/>
    <lineage>
        <taxon>Bacteria</taxon>
        <taxon>Pseudomonadati</taxon>
        <taxon>Pseudomonadota</taxon>
        <taxon>Alphaproteobacteria</taxon>
        <taxon>Hyphomicrobiales</taxon>
        <taxon>Beijerinckiaceae</taxon>
        <taxon>Methylocapsa</taxon>
    </lineage>
</organism>
<dbReference type="Pfam" id="PF12708">
    <property type="entry name" value="Pect-lyase_RHGA_epim"/>
    <property type="match status" value="1"/>
</dbReference>
<gene>
    <name evidence="2" type="ORF">SAMN05444581_1161</name>
</gene>
<evidence type="ECO:0000313" key="3">
    <source>
        <dbReference type="Proteomes" id="UP000198755"/>
    </source>
</evidence>
<dbReference type="EMBL" id="FOSN01000016">
    <property type="protein sequence ID" value="SFK70637.1"/>
    <property type="molecule type" value="Genomic_DNA"/>
</dbReference>
<name>A0A1I4BR12_9HYPH</name>
<evidence type="ECO:0000313" key="2">
    <source>
        <dbReference type="EMBL" id="SFK70637.1"/>
    </source>
</evidence>
<evidence type="ECO:0000259" key="1">
    <source>
        <dbReference type="Pfam" id="PF12708"/>
    </source>
</evidence>
<reference evidence="2 3" key="1">
    <citation type="submission" date="2016-10" db="EMBL/GenBank/DDBJ databases">
        <authorList>
            <person name="de Groot N.N."/>
        </authorList>
    </citation>
    <scope>NUCLEOTIDE SEQUENCE [LARGE SCALE GENOMIC DNA]</scope>
    <source>
        <strain evidence="2 3">NE2</strain>
    </source>
</reference>
<feature type="domain" description="Rhamnogalacturonase A/B/Epimerase-like pectate lyase" evidence="1">
    <location>
        <begin position="36"/>
        <end position="119"/>
    </location>
</feature>
<sequence length="611" mass="65495">AGGADPFGLGAPWAADFAPLSANKYDVKTSTALTLRAKGDGVANDAPAIQAAIDLATKKGGIVYLPAGTYYIGGNGSAVIGLILRPNVVLQGHSSADTKIVYGPRGSVGSSYYFIAVYTNPATKLAGIADLSLQNTDTTSLNISPLAMGDPNDSENFLQRVNWDLGSGKSLVMGGERIAIENSTIRQAANSQYPRSDGGTGIGPLMLCPITNIYFSNNTVSWASGNICLNHMTNGIIENNHFTRIASDQIVAGPAQTSWPYVGKPIAVGDVVQRTPGRVISADFGTNSVFQNNIFDTSGGVIKYNWNDGETILSEAGSYLPQEDSGTVTAKKDAYNVMGQSANSQPWNYDPTVPYVLALVTGPGAGQWRNITGFSNNTFTLDKPLDLYAEVGDHFIIAHPGYLNVIIRNNTMSGNPFGVAMFDGTFINVSVTGNTMTDNGGVYLSPSQNTRSSYKTFSTYRNIEINNNIIKNKSGYYPAYININFRLVDQTTFFGRSLDTVEVRGNQLTARPGTNLSIFPFSEGYGNLVWYQTGMNTYVEQNKTPIVGTMLQGNFCTNCPVNYKLTGGDLNTVIWNGALINTGGYQSTFSTDLRIDNNTNVTSVGTIIGYD</sequence>
<dbReference type="Gene3D" id="2.160.20.10">
    <property type="entry name" value="Single-stranded right-handed beta-helix, Pectin lyase-like"/>
    <property type="match status" value="2"/>
</dbReference>
<dbReference type="GO" id="GO:0016829">
    <property type="term" value="F:lyase activity"/>
    <property type="evidence" value="ECO:0007669"/>
    <property type="project" value="UniProtKB-KW"/>
</dbReference>
<dbReference type="Proteomes" id="UP000198755">
    <property type="component" value="Unassembled WGS sequence"/>
</dbReference>
<dbReference type="SMART" id="SM00710">
    <property type="entry name" value="PbH1"/>
    <property type="match status" value="4"/>
</dbReference>
<dbReference type="InterPro" id="IPR012334">
    <property type="entry name" value="Pectin_lyas_fold"/>
</dbReference>
<feature type="non-terminal residue" evidence="2">
    <location>
        <position position="1"/>
    </location>
</feature>
<dbReference type="SUPFAM" id="SSF51126">
    <property type="entry name" value="Pectin lyase-like"/>
    <property type="match status" value="1"/>
</dbReference>
<proteinExistence type="predicted"/>
<keyword evidence="3" id="KW-1185">Reference proteome</keyword>
<protein>
    <submittedName>
        <fullName evidence="2">Pectate lyase superfamily protein</fullName>
    </submittedName>
</protein>
<dbReference type="AlphaFoldDB" id="A0A1I4BR12"/>
<dbReference type="STRING" id="1612308.SAMN05444581_1161"/>